<sequence length="390" mass="44540">MQFSSLQQTHISSSLFFPAFTRTWFSLLLSLCVLFNEYLLIVRDGFVCFFFLFFCMLQNIPVAFFSKHLQGRNGDKTAKLRSDASDRTWEVVIDGRRLTGGWKEFVTTHDLRAGDVLVFRHEGDLVFHVTALGPSCCEAEYTTLDDCDEHKDTVASRIKPMKKRAKNNPMKEDYSSSDHSCFVANVTVSSLHEDKLYVPVSFVRSNGLSNTYCNIDLLNEMGRSWKLNLVHNKKGSYLRHGWRTFCSANGINEGRYTFKLVLKSETPAIRLYHSEHRHENDTHSYLVGSITPSSLRNDALYLSRRFVNSNGLMKGRCCEMILKNANGGTWCLVLRRNETNETTVISGGWRSFCQTNGLKVRDPFRFKLVGTREQPVLQLCPAESTAREGM</sequence>
<name>A0A6J0KRV0_RAPSA</name>
<evidence type="ECO:0000313" key="10">
    <source>
        <dbReference type="RefSeq" id="XP_018450655.1"/>
    </source>
</evidence>
<dbReference type="InterPro" id="IPR039218">
    <property type="entry name" value="REM_fam"/>
</dbReference>
<feature type="domain" description="TF-B3" evidence="8">
    <location>
        <begin position="60"/>
        <end position="135"/>
    </location>
</feature>
<keyword evidence="2" id="KW-0677">Repeat</keyword>
<dbReference type="Pfam" id="PF02362">
    <property type="entry name" value="B3"/>
    <property type="match status" value="3"/>
</dbReference>
<evidence type="ECO:0000256" key="3">
    <source>
        <dbReference type="ARBA" id="ARBA00023015"/>
    </source>
</evidence>
<evidence type="ECO:0000256" key="6">
    <source>
        <dbReference type="ARBA" id="ARBA00023242"/>
    </source>
</evidence>
<dbReference type="PROSITE" id="PS50863">
    <property type="entry name" value="B3"/>
    <property type="match status" value="3"/>
</dbReference>
<evidence type="ECO:0000256" key="7">
    <source>
        <dbReference type="SAM" id="Phobius"/>
    </source>
</evidence>
<keyword evidence="6" id="KW-0539">Nucleus</keyword>
<dbReference type="PANTHER" id="PTHR31674:SF82">
    <property type="entry name" value="TF-B3 DOMAIN-CONTAINING PROTEIN"/>
    <property type="match status" value="1"/>
</dbReference>
<evidence type="ECO:0000256" key="2">
    <source>
        <dbReference type="ARBA" id="ARBA00022737"/>
    </source>
</evidence>
<keyword evidence="4" id="KW-0238">DNA-binding</keyword>
<keyword evidence="5" id="KW-0804">Transcription</keyword>
<dbReference type="InterPro" id="IPR003340">
    <property type="entry name" value="B3_DNA-bd"/>
</dbReference>
<gene>
    <name evidence="10 11" type="primary">LOC108822130</name>
</gene>
<evidence type="ECO:0000256" key="4">
    <source>
        <dbReference type="ARBA" id="ARBA00023125"/>
    </source>
</evidence>
<evidence type="ECO:0000259" key="8">
    <source>
        <dbReference type="PROSITE" id="PS50863"/>
    </source>
</evidence>
<keyword evidence="9" id="KW-1185">Reference proteome</keyword>
<dbReference type="InterPro" id="IPR015300">
    <property type="entry name" value="DNA-bd_pseudobarrel_sf"/>
</dbReference>
<organism evidence="9 11">
    <name type="scientific">Raphanus sativus</name>
    <name type="common">Radish</name>
    <name type="synonym">Raphanus raphanistrum var. sativus</name>
    <dbReference type="NCBI Taxonomy" id="3726"/>
    <lineage>
        <taxon>Eukaryota</taxon>
        <taxon>Viridiplantae</taxon>
        <taxon>Streptophyta</taxon>
        <taxon>Embryophyta</taxon>
        <taxon>Tracheophyta</taxon>
        <taxon>Spermatophyta</taxon>
        <taxon>Magnoliopsida</taxon>
        <taxon>eudicotyledons</taxon>
        <taxon>Gunneridae</taxon>
        <taxon>Pentapetalae</taxon>
        <taxon>rosids</taxon>
        <taxon>malvids</taxon>
        <taxon>Brassicales</taxon>
        <taxon>Brassicaceae</taxon>
        <taxon>Brassiceae</taxon>
        <taxon>Raphanus</taxon>
    </lineage>
</organism>
<accession>A0A6J0KRV0</accession>
<keyword evidence="7" id="KW-0472">Membrane</keyword>
<feature type="domain" description="TF-B3" evidence="8">
    <location>
        <begin position="285"/>
        <end position="382"/>
    </location>
</feature>
<dbReference type="SUPFAM" id="SSF101936">
    <property type="entry name" value="DNA-binding pseudobarrel domain"/>
    <property type="match status" value="3"/>
</dbReference>
<feature type="domain" description="TF-B3" evidence="8">
    <location>
        <begin position="181"/>
        <end position="275"/>
    </location>
</feature>
<keyword evidence="7" id="KW-0812">Transmembrane</keyword>
<dbReference type="GeneID" id="108822130"/>
<dbReference type="RefSeq" id="XP_018450657.1">
    <property type="nucleotide sequence ID" value="XM_018595155.2"/>
</dbReference>
<dbReference type="GO" id="GO:0005634">
    <property type="term" value="C:nucleus"/>
    <property type="evidence" value="ECO:0007669"/>
    <property type="project" value="UniProtKB-SubCell"/>
</dbReference>
<evidence type="ECO:0000256" key="5">
    <source>
        <dbReference type="ARBA" id="ARBA00023163"/>
    </source>
</evidence>
<protein>
    <submittedName>
        <fullName evidence="10 11">B3 domain-containing protein REM17-like isoform X1</fullName>
    </submittedName>
</protein>
<evidence type="ECO:0000313" key="11">
    <source>
        <dbReference type="RefSeq" id="XP_018450657.1"/>
    </source>
</evidence>
<dbReference type="Proteomes" id="UP000504610">
    <property type="component" value="Chromosome 8"/>
</dbReference>
<proteinExistence type="predicted"/>
<dbReference type="KEGG" id="rsz:108822130"/>
<dbReference type="PANTHER" id="PTHR31674">
    <property type="entry name" value="B3 DOMAIN-CONTAINING PROTEIN REM-LIKE 3-RELATED"/>
    <property type="match status" value="1"/>
</dbReference>
<comment type="subcellular location">
    <subcellularLocation>
        <location evidence="1">Nucleus</location>
    </subcellularLocation>
</comment>
<reference evidence="10 11" key="2">
    <citation type="submission" date="2025-04" db="UniProtKB">
        <authorList>
            <consortium name="RefSeq"/>
        </authorList>
    </citation>
    <scope>IDENTIFICATION</scope>
    <source>
        <tissue evidence="10 11">Leaf</tissue>
    </source>
</reference>
<dbReference type="FunFam" id="2.40.330.10:FF:000009">
    <property type="entry name" value="Transcriptional factor B3 family protein"/>
    <property type="match status" value="1"/>
</dbReference>
<dbReference type="CDD" id="cd10017">
    <property type="entry name" value="B3_DNA"/>
    <property type="match status" value="3"/>
</dbReference>
<feature type="transmembrane region" description="Helical" evidence="7">
    <location>
        <begin position="46"/>
        <end position="66"/>
    </location>
</feature>
<reference evidence="9" key="1">
    <citation type="journal article" date="2019" name="Database">
        <title>The radish genome database (RadishGD): an integrated information resource for radish genomics.</title>
        <authorList>
            <person name="Yu H.J."/>
            <person name="Baek S."/>
            <person name="Lee Y.J."/>
            <person name="Cho A."/>
            <person name="Mun J.H."/>
        </authorList>
    </citation>
    <scope>NUCLEOTIDE SEQUENCE [LARGE SCALE GENOMIC DNA]</scope>
    <source>
        <strain evidence="9">cv. WK10039</strain>
    </source>
</reference>
<evidence type="ECO:0000313" key="9">
    <source>
        <dbReference type="Proteomes" id="UP000504610"/>
    </source>
</evidence>
<keyword evidence="7" id="KW-1133">Transmembrane helix</keyword>
<keyword evidence="3" id="KW-0805">Transcription regulation</keyword>
<feature type="transmembrane region" description="Helical" evidence="7">
    <location>
        <begin position="15"/>
        <end position="34"/>
    </location>
</feature>
<evidence type="ECO:0000256" key="1">
    <source>
        <dbReference type="ARBA" id="ARBA00004123"/>
    </source>
</evidence>
<dbReference type="OrthoDB" id="1109907at2759"/>
<dbReference type="GO" id="GO:0003677">
    <property type="term" value="F:DNA binding"/>
    <property type="evidence" value="ECO:0007669"/>
    <property type="project" value="UniProtKB-KW"/>
</dbReference>
<dbReference type="SMART" id="SM01019">
    <property type="entry name" value="B3"/>
    <property type="match status" value="3"/>
</dbReference>
<dbReference type="RefSeq" id="XP_018450655.1">
    <property type="nucleotide sequence ID" value="XM_018595153.2"/>
</dbReference>
<dbReference type="Gene3D" id="2.40.330.10">
    <property type="entry name" value="DNA-binding pseudobarrel domain"/>
    <property type="match status" value="3"/>
</dbReference>
<dbReference type="AlphaFoldDB" id="A0A6J0KRV0"/>